<dbReference type="GO" id="GO:0008081">
    <property type="term" value="F:phosphoric diester hydrolase activity"/>
    <property type="evidence" value="ECO:0007669"/>
    <property type="project" value="UniProtKB-ARBA"/>
</dbReference>
<dbReference type="NCBIfam" id="TIGR00277">
    <property type="entry name" value="HDIG"/>
    <property type="match status" value="1"/>
</dbReference>
<dbReference type="SUPFAM" id="SSF109604">
    <property type="entry name" value="HD-domain/PDEase-like"/>
    <property type="match status" value="1"/>
</dbReference>
<gene>
    <name evidence="2" type="ordered locus">TERTU_2705</name>
</gene>
<dbReference type="InterPro" id="IPR037522">
    <property type="entry name" value="HD_GYP_dom"/>
</dbReference>
<dbReference type="OrthoDB" id="9764808at2"/>
<dbReference type="Gene3D" id="1.10.3210.10">
    <property type="entry name" value="Hypothetical protein af1432"/>
    <property type="match status" value="1"/>
</dbReference>
<dbReference type="KEGG" id="ttu:TERTU_2705"/>
<dbReference type="EMBL" id="CP001614">
    <property type="protein sequence ID" value="ACR14092.1"/>
    <property type="molecule type" value="Genomic_DNA"/>
</dbReference>
<accession>C5BM21</accession>
<dbReference type="AlphaFoldDB" id="C5BM21"/>
<dbReference type="SMART" id="SM00471">
    <property type="entry name" value="HDc"/>
    <property type="match status" value="1"/>
</dbReference>
<dbReference type="HOGENOM" id="CLU_000445_92_1_6"/>
<evidence type="ECO:0000313" key="2">
    <source>
        <dbReference type="EMBL" id="ACR14092.1"/>
    </source>
</evidence>
<dbReference type="Pfam" id="PF11871">
    <property type="entry name" value="DUF3391"/>
    <property type="match status" value="1"/>
</dbReference>
<dbReference type="STRING" id="377629.TERTU_2705"/>
<organism evidence="2 3">
    <name type="scientific">Teredinibacter turnerae (strain ATCC 39867 / T7901)</name>
    <dbReference type="NCBI Taxonomy" id="377629"/>
    <lineage>
        <taxon>Bacteria</taxon>
        <taxon>Pseudomonadati</taxon>
        <taxon>Pseudomonadota</taxon>
        <taxon>Gammaproteobacteria</taxon>
        <taxon>Cellvibrionales</taxon>
        <taxon>Cellvibrionaceae</taxon>
        <taxon>Teredinibacter</taxon>
    </lineage>
</organism>
<feature type="domain" description="HD-GYP" evidence="1">
    <location>
        <begin position="127"/>
        <end position="323"/>
    </location>
</feature>
<evidence type="ECO:0000259" key="1">
    <source>
        <dbReference type="PROSITE" id="PS51832"/>
    </source>
</evidence>
<dbReference type="InterPro" id="IPR006675">
    <property type="entry name" value="HDIG_dom"/>
</dbReference>
<dbReference type="RefSeq" id="WP_015820208.1">
    <property type="nucleotide sequence ID" value="NC_012997.1"/>
</dbReference>
<dbReference type="Pfam" id="PF13487">
    <property type="entry name" value="HD_5"/>
    <property type="match status" value="1"/>
</dbReference>
<name>C5BM21_TERTT</name>
<evidence type="ECO:0000313" key="3">
    <source>
        <dbReference type="Proteomes" id="UP000009080"/>
    </source>
</evidence>
<dbReference type="PROSITE" id="PS51832">
    <property type="entry name" value="HD_GYP"/>
    <property type="match status" value="1"/>
</dbReference>
<dbReference type="CDD" id="cd00077">
    <property type="entry name" value="HDc"/>
    <property type="match status" value="1"/>
</dbReference>
<proteinExistence type="predicted"/>
<sequence>MDNIRRIPVAKLQLGMYVSDETPNLEDGSIRPKGFIRRHETIDKLIAKGINEVFIDIYKGLDSPYSIPLKSNTQFLSPKIALQEERDKAASVYNEARSLVSGILRDVKLGKLIDIEQVECLADEINGSVLNNPNALLCLSAIREKDQYLLEHSINVGVIMGIFTRYLGYEDELVHQLVTGALLHDIGKVRVPHHILNKPGRLSGDEWTEMKRHVVYGQEILLKSPGVTDVTLAICGLHHERLNGSGYPIGLDESNINSYGRLAAIVDVYDALTADRVYHQGRPPADALRFMLDITGGHLDRGLVNQFIRCMSVYPVSTLVELDNNRAAVVISSNYTKPHQPTVRTIYNLRQRHYEKSKDIDLSSPLIEQKIIGTLDPRDYDIQVRDFL</sequence>
<dbReference type="eggNOG" id="COG2206">
    <property type="taxonomic scope" value="Bacteria"/>
</dbReference>
<protein>
    <submittedName>
        <fullName evidence="2">HD domain protein</fullName>
    </submittedName>
</protein>
<dbReference type="Proteomes" id="UP000009080">
    <property type="component" value="Chromosome"/>
</dbReference>
<reference evidence="2 3" key="1">
    <citation type="journal article" date="2009" name="PLoS ONE">
        <title>The complete genome of Teredinibacter turnerae T7901: an intracellular endosymbiont of marine wood-boring bivalves (shipworms).</title>
        <authorList>
            <person name="Yang J.C."/>
            <person name="Madupu R."/>
            <person name="Durkin A.S."/>
            <person name="Ekborg N.A."/>
            <person name="Pedamallu C.S."/>
            <person name="Hostetler J.B."/>
            <person name="Radune D."/>
            <person name="Toms B.S."/>
            <person name="Henrissat B."/>
            <person name="Coutinho P.M."/>
            <person name="Schwarz S."/>
            <person name="Field L."/>
            <person name="Trindade-Silva A.E."/>
            <person name="Soares C.A.G."/>
            <person name="Elshahawi S."/>
            <person name="Hanora A."/>
            <person name="Schmidt E.W."/>
            <person name="Haygood M.G."/>
            <person name="Posfai J."/>
            <person name="Benner J."/>
            <person name="Madinger C."/>
            <person name="Nove J."/>
            <person name="Anton B."/>
            <person name="Chaudhary K."/>
            <person name="Foster J."/>
            <person name="Holman A."/>
            <person name="Kumar S."/>
            <person name="Lessard P.A."/>
            <person name="Luyten Y.A."/>
            <person name="Slatko B."/>
            <person name="Wood N."/>
            <person name="Wu B."/>
            <person name="Teplitski M."/>
            <person name="Mougous J.D."/>
            <person name="Ward N."/>
            <person name="Eisen J.A."/>
            <person name="Badger J.H."/>
            <person name="Distel D.L."/>
        </authorList>
    </citation>
    <scope>NUCLEOTIDE SEQUENCE [LARGE SCALE GENOMIC DNA]</scope>
    <source>
        <strain evidence="3">ATCC 39867 / T7901</strain>
    </source>
</reference>
<dbReference type="InterPro" id="IPR003607">
    <property type="entry name" value="HD/PDEase_dom"/>
</dbReference>
<dbReference type="InterPro" id="IPR021812">
    <property type="entry name" value="DUF3391"/>
</dbReference>
<dbReference type="PANTHER" id="PTHR43155">
    <property type="entry name" value="CYCLIC DI-GMP PHOSPHODIESTERASE PA4108-RELATED"/>
    <property type="match status" value="1"/>
</dbReference>
<dbReference type="PANTHER" id="PTHR43155:SF2">
    <property type="entry name" value="CYCLIC DI-GMP PHOSPHODIESTERASE PA4108"/>
    <property type="match status" value="1"/>
</dbReference>
<keyword evidence="3" id="KW-1185">Reference proteome</keyword>